<dbReference type="Gene3D" id="3.90.1310.10">
    <property type="entry name" value="Penicillin-binding protein 2a (Domain 2)"/>
    <property type="match status" value="1"/>
</dbReference>
<keyword evidence="5 17" id="KW-0121">Carboxypeptidase</keyword>
<dbReference type="RefSeq" id="WP_194077524.1">
    <property type="nucleotide sequence ID" value="NZ_CP061839.1"/>
</dbReference>
<gene>
    <name evidence="17" type="primary">mrdA</name>
    <name evidence="17" type="ORF">IFE08_06765</name>
</gene>
<dbReference type="GO" id="GO:0008658">
    <property type="term" value="F:penicillin binding"/>
    <property type="evidence" value="ECO:0007669"/>
    <property type="project" value="InterPro"/>
</dbReference>
<dbReference type="GO" id="GO:0071972">
    <property type="term" value="F:peptidoglycan L,D-transpeptidase activity"/>
    <property type="evidence" value="ECO:0007669"/>
    <property type="project" value="TreeGrafter"/>
</dbReference>
<dbReference type="Gene3D" id="3.40.710.10">
    <property type="entry name" value="DD-peptidase/beta-lactamase superfamily"/>
    <property type="match status" value="1"/>
</dbReference>
<keyword evidence="13" id="KW-0961">Cell wall biogenesis/degradation</keyword>
<evidence type="ECO:0000256" key="11">
    <source>
        <dbReference type="ARBA" id="ARBA00022989"/>
    </source>
</evidence>
<evidence type="ECO:0000256" key="10">
    <source>
        <dbReference type="ARBA" id="ARBA00022984"/>
    </source>
</evidence>
<dbReference type="Gene3D" id="3.30.1390.30">
    <property type="entry name" value="Penicillin-binding protein 2a, domain 3"/>
    <property type="match status" value="1"/>
</dbReference>
<accession>A0A7S6WSJ9</accession>
<dbReference type="EC" id="3.4.16.4" evidence="17"/>
<evidence type="ECO:0000256" key="4">
    <source>
        <dbReference type="ARBA" id="ARBA00022519"/>
    </source>
</evidence>
<keyword evidence="11 14" id="KW-1133">Transmembrane helix</keyword>
<evidence type="ECO:0000256" key="1">
    <source>
        <dbReference type="ARBA" id="ARBA00004167"/>
    </source>
</evidence>
<dbReference type="EMBL" id="CP061839">
    <property type="protein sequence ID" value="QOW62027.1"/>
    <property type="molecule type" value="Genomic_DNA"/>
</dbReference>
<evidence type="ECO:0000256" key="14">
    <source>
        <dbReference type="SAM" id="Phobius"/>
    </source>
</evidence>
<dbReference type="NCBIfam" id="TIGR03423">
    <property type="entry name" value="pbp2_mrdA"/>
    <property type="match status" value="1"/>
</dbReference>
<evidence type="ECO:0000259" key="16">
    <source>
        <dbReference type="Pfam" id="PF03717"/>
    </source>
</evidence>
<keyword evidence="12 14" id="KW-0472">Membrane</keyword>
<feature type="transmembrane region" description="Helical" evidence="14">
    <location>
        <begin position="12"/>
        <end position="32"/>
    </location>
</feature>
<dbReference type="InterPro" id="IPR050515">
    <property type="entry name" value="Beta-lactam/transpept"/>
</dbReference>
<dbReference type="Pfam" id="PF03717">
    <property type="entry name" value="PBP_dimer"/>
    <property type="match status" value="1"/>
</dbReference>
<keyword evidence="4" id="KW-0997">Cell inner membrane</keyword>
<dbReference type="SUPFAM" id="SSF56601">
    <property type="entry name" value="beta-lactamase/transpeptidase-like"/>
    <property type="match status" value="1"/>
</dbReference>
<evidence type="ECO:0000256" key="9">
    <source>
        <dbReference type="ARBA" id="ARBA00022960"/>
    </source>
</evidence>
<evidence type="ECO:0000256" key="5">
    <source>
        <dbReference type="ARBA" id="ARBA00022645"/>
    </source>
</evidence>
<keyword evidence="6" id="KW-0645">Protease</keyword>
<keyword evidence="3" id="KW-1003">Cell membrane</keyword>
<organism evidence="17 18">
    <name type="scientific">Treponema pedis</name>
    <dbReference type="NCBI Taxonomy" id="409322"/>
    <lineage>
        <taxon>Bacteria</taxon>
        <taxon>Pseudomonadati</taxon>
        <taxon>Spirochaetota</taxon>
        <taxon>Spirochaetia</taxon>
        <taxon>Spirochaetales</taxon>
        <taxon>Treponemataceae</taxon>
        <taxon>Treponema</taxon>
    </lineage>
</organism>
<dbReference type="InterPro" id="IPR005311">
    <property type="entry name" value="PBP_dimer"/>
</dbReference>
<dbReference type="InterPro" id="IPR017790">
    <property type="entry name" value="Penicillin-binding_protein_2"/>
</dbReference>
<dbReference type="InterPro" id="IPR012338">
    <property type="entry name" value="Beta-lactam/transpept-like"/>
</dbReference>
<dbReference type="InterPro" id="IPR036138">
    <property type="entry name" value="PBP_dimer_sf"/>
</dbReference>
<evidence type="ECO:0000259" key="15">
    <source>
        <dbReference type="Pfam" id="PF00905"/>
    </source>
</evidence>
<dbReference type="AlphaFoldDB" id="A0A7S6WSJ9"/>
<name>A0A7S6WSJ9_9SPIR</name>
<dbReference type="GO" id="GO:0008360">
    <property type="term" value="P:regulation of cell shape"/>
    <property type="evidence" value="ECO:0007669"/>
    <property type="project" value="UniProtKB-KW"/>
</dbReference>
<dbReference type="GO" id="GO:0009252">
    <property type="term" value="P:peptidoglycan biosynthetic process"/>
    <property type="evidence" value="ECO:0007669"/>
    <property type="project" value="UniProtKB-KW"/>
</dbReference>
<keyword evidence="10" id="KW-0573">Peptidoglycan synthesis</keyword>
<evidence type="ECO:0000256" key="13">
    <source>
        <dbReference type="ARBA" id="ARBA00023316"/>
    </source>
</evidence>
<evidence type="ECO:0000256" key="6">
    <source>
        <dbReference type="ARBA" id="ARBA00022670"/>
    </source>
</evidence>
<sequence length="618" mass="69651">MKDNSDIYFEKRLRFFAGFVFFILAVYLYKLFSMQIINGEQFKKKSENISQRSTLIPSQRGEIFDRNANTPLVLNIGSFAVDITPGQVPASEFSTVITRLSSILKISASQIEKKLPVSVRKDFRKIEIKSNVEYEEIIQIAETLDSLPGVSWRSKPVRNYVETRSFSHIIGYVGDITSEEHTRFYNKGYTSTSIIGKAGIEKQYDEILRGTDGVEYRTVDAKGKYIENTTVVYPPKMGHNLVLTIDGKIQKLAEDALGPRIGAAVVLKPSTGEVLAMVSYPYFDQNIFGKEDSGAAVKKLFADSDNPLLNRAIDAAYPPASTFKIIMNTAILNEKAFPQDKTVQCLGEIEYGDRLFRCHIRKPGHGKLALNEALAKSCDIYYWTVCRDYLGADKIVDYAERFGLGKSAKIDLPSQAQGFVPSPKWKERRFHEKWLNGDTMNMSIGQGFTSASPLQVANMTCMVINGGTIYKPHLLKEVRDPATGEVISEIEPEVLYKENIPSEIFRQVRSAMHLVTVQGEARFPMKNPRYRFAGKTGTAEVGLQDRWHSWMTAYGPYDAPKDNIIAVTVIVEAKNEWEWWAPYAANIILHGALSNQSYEETIEVLGFKDLPAVKRRNE</sequence>
<dbReference type="PANTHER" id="PTHR30627:SF2">
    <property type="entry name" value="PEPTIDOGLYCAN D,D-TRANSPEPTIDASE MRDA"/>
    <property type="match status" value="1"/>
</dbReference>
<dbReference type="PANTHER" id="PTHR30627">
    <property type="entry name" value="PEPTIDOGLYCAN D,D-TRANSPEPTIDASE"/>
    <property type="match status" value="1"/>
</dbReference>
<evidence type="ECO:0000313" key="17">
    <source>
        <dbReference type="EMBL" id="QOW62027.1"/>
    </source>
</evidence>
<keyword evidence="7 14" id="KW-0812">Transmembrane</keyword>
<evidence type="ECO:0000313" key="18">
    <source>
        <dbReference type="Proteomes" id="UP000593915"/>
    </source>
</evidence>
<feature type="domain" description="Penicillin-binding protein dimerisation" evidence="16">
    <location>
        <begin position="56"/>
        <end position="229"/>
    </location>
</feature>
<dbReference type="GO" id="GO:0005886">
    <property type="term" value="C:plasma membrane"/>
    <property type="evidence" value="ECO:0007669"/>
    <property type="project" value="UniProtKB-SubCell"/>
</dbReference>
<dbReference type="SUPFAM" id="SSF56519">
    <property type="entry name" value="Penicillin binding protein dimerisation domain"/>
    <property type="match status" value="1"/>
</dbReference>
<dbReference type="GO" id="GO:0006508">
    <property type="term" value="P:proteolysis"/>
    <property type="evidence" value="ECO:0007669"/>
    <property type="project" value="UniProtKB-KW"/>
</dbReference>
<dbReference type="GO" id="GO:0071555">
    <property type="term" value="P:cell wall organization"/>
    <property type="evidence" value="ECO:0007669"/>
    <property type="project" value="UniProtKB-KW"/>
</dbReference>
<evidence type="ECO:0000256" key="8">
    <source>
        <dbReference type="ARBA" id="ARBA00022801"/>
    </source>
</evidence>
<protein>
    <submittedName>
        <fullName evidence="17">Penicillin-binding protein 2</fullName>
        <ecNumber evidence="17">3.4.16.4</ecNumber>
    </submittedName>
</protein>
<dbReference type="GO" id="GO:0009002">
    <property type="term" value="F:serine-type D-Ala-D-Ala carboxypeptidase activity"/>
    <property type="evidence" value="ECO:0007669"/>
    <property type="project" value="UniProtKB-EC"/>
</dbReference>
<keyword evidence="8 17" id="KW-0378">Hydrolase</keyword>
<feature type="domain" description="Penicillin-binding protein transpeptidase" evidence="15">
    <location>
        <begin position="262"/>
        <end position="575"/>
    </location>
</feature>
<evidence type="ECO:0000256" key="12">
    <source>
        <dbReference type="ARBA" id="ARBA00023136"/>
    </source>
</evidence>
<evidence type="ECO:0000256" key="2">
    <source>
        <dbReference type="ARBA" id="ARBA00004236"/>
    </source>
</evidence>
<evidence type="ECO:0000256" key="3">
    <source>
        <dbReference type="ARBA" id="ARBA00022475"/>
    </source>
</evidence>
<dbReference type="Proteomes" id="UP000593915">
    <property type="component" value="Chromosome"/>
</dbReference>
<evidence type="ECO:0000256" key="7">
    <source>
        <dbReference type="ARBA" id="ARBA00022692"/>
    </source>
</evidence>
<reference evidence="17 18" key="1">
    <citation type="submission" date="2020-09" db="EMBL/GenBank/DDBJ databases">
        <title>Characterization of Treponema spp. from bovine digital dermatitis in Korea.</title>
        <authorList>
            <person name="Espiritu H.M."/>
            <person name="Cho Y.I."/>
            <person name="Mamuad L."/>
        </authorList>
    </citation>
    <scope>NUCLEOTIDE SEQUENCE [LARGE SCALE GENOMIC DNA]</scope>
    <source>
        <strain evidence="17 18">KS1</strain>
    </source>
</reference>
<dbReference type="InterPro" id="IPR001460">
    <property type="entry name" value="PCN-bd_Tpept"/>
</dbReference>
<keyword evidence="9" id="KW-0133">Cell shape</keyword>
<comment type="subcellular location">
    <subcellularLocation>
        <location evidence="2">Cell membrane</location>
    </subcellularLocation>
    <subcellularLocation>
        <location evidence="1">Membrane</location>
        <topology evidence="1">Single-pass membrane protein</topology>
    </subcellularLocation>
</comment>
<dbReference type="Pfam" id="PF00905">
    <property type="entry name" value="Transpeptidase"/>
    <property type="match status" value="1"/>
</dbReference>
<proteinExistence type="predicted"/>